<dbReference type="InterPro" id="IPR011990">
    <property type="entry name" value="TPR-like_helical_dom_sf"/>
</dbReference>
<dbReference type="OrthoDB" id="1668776at2"/>
<dbReference type="PROSITE" id="PS50005">
    <property type="entry name" value="TPR"/>
    <property type="match status" value="3"/>
</dbReference>
<keyword evidence="2 3" id="KW-0802">TPR repeat</keyword>
<sequence length="400" mass="44546">MHPHQLWCAMPTEPDLSVPDDDTSVMLVREISAHIRSGSLDRAEAILRSRLAEQPRFAFGQLLLGMIYTRGKRYDEAVEACERALEINPRLAPAPLQIGRIQFEQDDHAGARRQVDRALDMDPNLAGGQLMLAALALEDDEVEAAEAALSEVLEIRPRHIAARLMLAEIYVDDGRIRKALRLLKAVVKDRPESFIARLRLGRVQAADRRYKAAAKTFQAAAASAARPARLHVLAGDALRCLGREADAGEAYQQALTHQPSLEPALYGLADTQIARGELQAAQQTLLGLLQTHPRAHAVFQRQGLIYAQQGFFEQAIRAFRAALRDDDSLIRRDPVLAELLAPGVDLATATAQVAERIRDLLLPRFAIPDRQTRQRQRDFALHFRQMMPRNHPIPANEQAA</sequence>
<dbReference type="Gene3D" id="1.25.40.10">
    <property type="entry name" value="Tetratricopeptide repeat domain"/>
    <property type="match status" value="1"/>
</dbReference>
<dbReference type="InterPro" id="IPR019734">
    <property type="entry name" value="TPR_rpt"/>
</dbReference>
<proteinExistence type="predicted"/>
<dbReference type="Pfam" id="PF13432">
    <property type="entry name" value="TPR_16"/>
    <property type="match status" value="2"/>
</dbReference>
<gene>
    <name evidence="5" type="ORF">DEH80_15985</name>
</gene>
<dbReference type="PANTHER" id="PTHR45586:SF1">
    <property type="entry name" value="LIPOPOLYSACCHARIDE ASSEMBLY PROTEIN B"/>
    <property type="match status" value="1"/>
</dbReference>
<keyword evidence="1" id="KW-0677">Repeat</keyword>
<feature type="domain" description="Ancillary SecYEG translocon subunit/Cell division coordinator CpoB TPR" evidence="4">
    <location>
        <begin position="162"/>
        <end position="259"/>
    </location>
</feature>
<dbReference type="Pfam" id="PF09976">
    <property type="entry name" value="TPR_21"/>
    <property type="match status" value="1"/>
</dbReference>
<comment type="caution">
    <text evidence="5">The sequence shown here is derived from an EMBL/GenBank/DDBJ whole genome shotgun (WGS) entry which is preliminary data.</text>
</comment>
<dbReference type="PANTHER" id="PTHR45586">
    <property type="entry name" value="TPR REPEAT-CONTAINING PROTEIN PA4667"/>
    <property type="match status" value="1"/>
</dbReference>
<name>A0A383XQ16_9GAMM</name>
<dbReference type="Proteomes" id="UP000251800">
    <property type="component" value="Unassembled WGS sequence"/>
</dbReference>
<dbReference type="InterPro" id="IPR018704">
    <property type="entry name" value="SecYEG/CpoB_TPR"/>
</dbReference>
<evidence type="ECO:0000313" key="5">
    <source>
        <dbReference type="EMBL" id="PWN54720.1"/>
    </source>
</evidence>
<evidence type="ECO:0000256" key="1">
    <source>
        <dbReference type="ARBA" id="ARBA00022737"/>
    </source>
</evidence>
<dbReference type="AlphaFoldDB" id="A0A383XQ16"/>
<dbReference type="EMBL" id="QEQK01000019">
    <property type="protein sequence ID" value="PWN54720.1"/>
    <property type="molecule type" value="Genomic_DNA"/>
</dbReference>
<dbReference type="SUPFAM" id="SSF48452">
    <property type="entry name" value="TPR-like"/>
    <property type="match status" value="2"/>
</dbReference>
<keyword evidence="6" id="KW-1185">Reference proteome</keyword>
<organism evidence="5 6">
    <name type="scientific">Abyssibacter profundi</name>
    <dbReference type="NCBI Taxonomy" id="2182787"/>
    <lineage>
        <taxon>Bacteria</taxon>
        <taxon>Pseudomonadati</taxon>
        <taxon>Pseudomonadota</taxon>
        <taxon>Gammaproteobacteria</taxon>
        <taxon>Chromatiales</taxon>
        <taxon>Oceanococcaceae</taxon>
        <taxon>Abyssibacter</taxon>
    </lineage>
</organism>
<accession>A0A383XQ16</accession>
<dbReference type="Pfam" id="PF00515">
    <property type="entry name" value="TPR_1"/>
    <property type="match status" value="1"/>
</dbReference>
<dbReference type="SMART" id="SM00028">
    <property type="entry name" value="TPR"/>
    <property type="match status" value="7"/>
</dbReference>
<evidence type="ECO:0000259" key="4">
    <source>
        <dbReference type="Pfam" id="PF09976"/>
    </source>
</evidence>
<feature type="repeat" description="TPR" evidence="3">
    <location>
        <begin position="58"/>
        <end position="91"/>
    </location>
</feature>
<evidence type="ECO:0000313" key="6">
    <source>
        <dbReference type="Proteomes" id="UP000251800"/>
    </source>
</evidence>
<dbReference type="InterPro" id="IPR051012">
    <property type="entry name" value="CellSynth/LPSAsmb/PSIAsmb"/>
</dbReference>
<evidence type="ECO:0000256" key="3">
    <source>
        <dbReference type="PROSITE-ProRule" id="PRU00339"/>
    </source>
</evidence>
<evidence type="ECO:0000256" key="2">
    <source>
        <dbReference type="ARBA" id="ARBA00022803"/>
    </source>
</evidence>
<reference evidence="5 6" key="1">
    <citation type="submission" date="2018-05" db="EMBL/GenBank/DDBJ databases">
        <title>Abyssibacter profundi OUC007T gen. nov., sp. nov, a marine bacterium isolated from seawater of the Mariana Trench.</title>
        <authorList>
            <person name="Zhou S."/>
        </authorList>
    </citation>
    <scope>NUCLEOTIDE SEQUENCE [LARGE SCALE GENOMIC DNA]</scope>
    <source>
        <strain evidence="5 6">OUC007</strain>
    </source>
</reference>
<feature type="repeat" description="TPR" evidence="3">
    <location>
        <begin position="296"/>
        <end position="329"/>
    </location>
</feature>
<protein>
    <recommendedName>
        <fullName evidence="4">Ancillary SecYEG translocon subunit/Cell division coordinator CpoB TPR domain-containing protein</fullName>
    </recommendedName>
</protein>
<feature type="repeat" description="TPR" evidence="3">
    <location>
        <begin position="92"/>
        <end position="125"/>
    </location>
</feature>